<name>A0AAV7HGN3_DENCH</name>
<dbReference type="Proteomes" id="UP000775213">
    <property type="component" value="Unassembled WGS sequence"/>
</dbReference>
<dbReference type="EMBL" id="JAGFBR010000004">
    <property type="protein sequence ID" value="KAH0468241.1"/>
    <property type="molecule type" value="Genomic_DNA"/>
</dbReference>
<reference evidence="1 2" key="1">
    <citation type="journal article" date="2021" name="Hortic Res">
        <title>Chromosome-scale assembly of the Dendrobium chrysotoxum genome enhances the understanding of orchid evolution.</title>
        <authorList>
            <person name="Zhang Y."/>
            <person name="Zhang G.Q."/>
            <person name="Zhang D."/>
            <person name="Liu X.D."/>
            <person name="Xu X.Y."/>
            <person name="Sun W.H."/>
            <person name="Yu X."/>
            <person name="Zhu X."/>
            <person name="Wang Z.W."/>
            <person name="Zhao X."/>
            <person name="Zhong W.Y."/>
            <person name="Chen H."/>
            <person name="Yin W.L."/>
            <person name="Huang T."/>
            <person name="Niu S.C."/>
            <person name="Liu Z.J."/>
        </authorList>
    </citation>
    <scope>NUCLEOTIDE SEQUENCE [LARGE SCALE GENOMIC DNA]</scope>
    <source>
        <strain evidence="1">Lindl</strain>
    </source>
</reference>
<gene>
    <name evidence="1" type="ORF">IEQ34_003274</name>
</gene>
<comment type="caution">
    <text evidence="1">The sequence shown here is derived from an EMBL/GenBank/DDBJ whole genome shotgun (WGS) entry which is preliminary data.</text>
</comment>
<protein>
    <submittedName>
        <fullName evidence="1">Uncharacterized protein</fullName>
    </submittedName>
</protein>
<dbReference type="AlphaFoldDB" id="A0AAV7HGN3"/>
<evidence type="ECO:0000313" key="1">
    <source>
        <dbReference type="EMBL" id="KAH0468241.1"/>
    </source>
</evidence>
<organism evidence="1 2">
    <name type="scientific">Dendrobium chrysotoxum</name>
    <name type="common">Orchid</name>
    <dbReference type="NCBI Taxonomy" id="161865"/>
    <lineage>
        <taxon>Eukaryota</taxon>
        <taxon>Viridiplantae</taxon>
        <taxon>Streptophyta</taxon>
        <taxon>Embryophyta</taxon>
        <taxon>Tracheophyta</taxon>
        <taxon>Spermatophyta</taxon>
        <taxon>Magnoliopsida</taxon>
        <taxon>Liliopsida</taxon>
        <taxon>Asparagales</taxon>
        <taxon>Orchidaceae</taxon>
        <taxon>Epidendroideae</taxon>
        <taxon>Malaxideae</taxon>
        <taxon>Dendrobiinae</taxon>
        <taxon>Dendrobium</taxon>
    </lineage>
</organism>
<sequence>MAAVAKVAATVEMESSWFSQRRMRRILSQRKEMGREATRRRRIVRWRVRLRRWRRRAPKAWPQMGSMPMASPERTE</sequence>
<evidence type="ECO:0000313" key="2">
    <source>
        <dbReference type="Proteomes" id="UP000775213"/>
    </source>
</evidence>
<proteinExistence type="predicted"/>
<keyword evidence="2" id="KW-1185">Reference proteome</keyword>
<accession>A0AAV7HGN3</accession>